<comment type="caution">
    <text evidence="2">The sequence shown here is derived from an EMBL/GenBank/DDBJ whole genome shotgun (WGS) entry which is preliminary data.</text>
</comment>
<dbReference type="EMBL" id="JASAOK010000047">
    <property type="protein sequence ID" value="KAK6209475.1"/>
    <property type="molecule type" value="Genomic_DNA"/>
</dbReference>
<dbReference type="AlphaFoldDB" id="A0AAV9SX62"/>
<evidence type="ECO:0000313" key="2">
    <source>
        <dbReference type="EMBL" id="KAK6209475.1"/>
    </source>
</evidence>
<feature type="domain" description="Heterokaryon incompatibility" evidence="1">
    <location>
        <begin position="229"/>
        <end position="392"/>
    </location>
</feature>
<dbReference type="Pfam" id="PF06985">
    <property type="entry name" value="HET"/>
    <property type="match status" value="1"/>
</dbReference>
<dbReference type="PANTHER" id="PTHR33112">
    <property type="entry name" value="DOMAIN PROTEIN, PUTATIVE-RELATED"/>
    <property type="match status" value="1"/>
</dbReference>
<evidence type="ECO:0000259" key="1">
    <source>
        <dbReference type="Pfam" id="PF06985"/>
    </source>
</evidence>
<name>A0AAV9SX62_9PEZI</name>
<accession>A0AAV9SX62</accession>
<dbReference type="InterPro" id="IPR010730">
    <property type="entry name" value="HET"/>
</dbReference>
<evidence type="ECO:0000313" key="3">
    <source>
        <dbReference type="Proteomes" id="UP001327957"/>
    </source>
</evidence>
<sequence>MAASGCTFWSVIKDQIVYRQLERKVKQETKKVPFNHEKHGGEWSNEHYQDLAASLGGLEGREFLRLRHNQGVNWVTVKSSSMGFFKESPKHKMIIPPSPYQIGTTVQLGINFTFDFSWTSGPIHVDVTLRIPESPTEPDLMEIMTSMLAMAPPLDIAEADQNILASPINLLPNSPITFSLIKNWLRKCEVQHKCGIHDLPHSMPSLILKVASRDSATLIQVPSDMRERYLALSYCWGQGTQKLLLTKDNKSALMSGISIPQLDPTIRDAMITIYELGYELLWIDALCILQDDEEFKGRELRKMGDIYRNASFTIIASAANGVSEGLLAKRASTMERLAPADWRSQPLFKMKANWNDRNGRMLADSAPSSVILRPHRWDDQEPWDRRAWTLQEALFSRR</sequence>
<gene>
    <name evidence="2" type="ORF">QIS74_11059</name>
</gene>
<keyword evidence="3" id="KW-1185">Reference proteome</keyword>
<protein>
    <submittedName>
        <fullName evidence="2">Tol protein</fullName>
    </submittedName>
</protein>
<organism evidence="2 3">
    <name type="scientific">Colletotrichum tabaci</name>
    <dbReference type="NCBI Taxonomy" id="1209068"/>
    <lineage>
        <taxon>Eukaryota</taxon>
        <taxon>Fungi</taxon>
        <taxon>Dikarya</taxon>
        <taxon>Ascomycota</taxon>
        <taxon>Pezizomycotina</taxon>
        <taxon>Sordariomycetes</taxon>
        <taxon>Hypocreomycetidae</taxon>
        <taxon>Glomerellales</taxon>
        <taxon>Glomerellaceae</taxon>
        <taxon>Colletotrichum</taxon>
        <taxon>Colletotrichum destructivum species complex</taxon>
    </lineage>
</organism>
<dbReference type="Proteomes" id="UP001327957">
    <property type="component" value="Unassembled WGS sequence"/>
</dbReference>
<proteinExistence type="predicted"/>
<reference evidence="2 3" key="1">
    <citation type="submission" date="2023-04" db="EMBL/GenBank/DDBJ databases">
        <title>Colletotrichum tabacum stain YC1 causing leaf anthracnose on Nicotiana tabacum(L.) cv.</title>
        <authorList>
            <person name="Ji Z."/>
            <person name="Wang M."/>
            <person name="Zhang J."/>
            <person name="Wang N."/>
            <person name="Zhou Z."/>
        </authorList>
    </citation>
    <scope>NUCLEOTIDE SEQUENCE [LARGE SCALE GENOMIC DNA]</scope>
    <source>
        <strain evidence="2 3">YC1</strain>
    </source>
</reference>
<dbReference type="PANTHER" id="PTHR33112:SF16">
    <property type="entry name" value="HETEROKARYON INCOMPATIBILITY DOMAIN-CONTAINING PROTEIN"/>
    <property type="match status" value="1"/>
</dbReference>